<name>A0ABZ2I863_9HYPH</name>
<protein>
    <submittedName>
        <fullName evidence="1">Uncharacterized protein</fullName>
    </submittedName>
</protein>
<proteinExistence type="predicted"/>
<sequence length="74" mass="8331">MQRPSLEPGFPDYASECRKVVEAEFEMLMGNVRSAGWDVKTALEAIRELADRYERDAAGRPASNPLPVEIRHEA</sequence>
<evidence type="ECO:0000313" key="2">
    <source>
        <dbReference type="Proteomes" id="UP001369958"/>
    </source>
</evidence>
<dbReference type="EMBL" id="CP146275">
    <property type="protein sequence ID" value="WWT33277.1"/>
    <property type="molecule type" value="Genomic_DNA"/>
</dbReference>
<accession>A0ABZ2I863</accession>
<gene>
    <name evidence="1" type="ORF">V6617_02060</name>
</gene>
<reference evidence="1 2" key="1">
    <citation type="submission" date="2024-02" db="EMBL/GenBank/DDBJ databases">
        <title>Complete genome sequence of Pelagibacterium nitratireducens ZH15.</title>
        <authorList>
            <person name="Zhao L.H."/>
        </authorList>
    </citation>
    <scope>NUCLEOTIDE SEQUENCE [LARGE SCALE GENOMIC DNA]</scope>
    <source>
        <strain evidence="1 2">ZH15</strain>
    </source>
</reference>
<organism evidence="1 2">
    <name type="scientific">Pelagibacterium nitratireducens</name>
    <dbReference type="NCBI Taxonomy" id="1046114"/>
    <lineage>
        <taxon>Bacteria</taxon>
        <taxon>Pseudomonadati</taxon>
        <taxon>Pseudomonadota</taxon>
        <taxon>Alphaproteobacteria</taxon>
        <taxon>Hyphomicrobiales</taxon>
        <taxon>Devosiaceae</taxon>
        <taxon>Pelagibacterium</taxon>
    </lineage>
</organism>
<dbReference type="RefSeq" id="WP_338608758.1">
    <property type="nucleotide sequence ID" value="NZ_CP146275.1"/>
</dbReference>
<dbReference type="Proteomes" id="UP001369958">
    <property type="component" value="Chromosome"/>
</dbReference>
<evidence type="ECO:0000313" key="1">
    <source>
        <dbReference type="EMBL" id="WWT33277.1"/>
    </source>
</evidence>
<keyword evidence="2" id="KW-1185">Reference proteome</keyword>